<comment type="caution">
    <text evidence="2">The sequence shown here is derived from an EMBL/GenBank/DDBJ whole genome shotgun (WGS) entry which is preliminary data.</text>
</comment>
<dbReference type="AlphaFoldDB" id="A0A934S395"/>
<proteinExistence type="predicted"/>
<keyword evidence="1" id="KW-0732">Signal</keyword>
<evidence type="ECO:0000313" key="2">
    <source>
        <dbReference type="EMBL" id="MBK1880289.1"/>
    </source>
</evidence>
<reference evidence="2" key="1">
    <citation type="submission" date="2021-01" db="EMBL/GenBank/DDBJ databases">
        <title>Modified the classification status of verrucomicrobia.</title>
        <authorList>
            <person name="Feng X."/>
        </authorList>
    </citation>
    <scope>NUCLEOTIDE SEQUENCE</scope>
    <source>
        <strain evidence="2">KCTC 13126</strain>
    </source>
</reference>
<feature type="signal peptide" evidence="1">
    <location>
        <begin position="1"/>
        <end position="24"/>
    </location>
</feature>
<keyword evidence="3" id="KW-1185">Reference proteome</keyword>
<dbReference type="EMBL" id="JAENIL010000079">
    <property type="protein sequence ID" value="MBK1880289.1"/>
    <property type="molecule type" value="Genomic_DNA"/>
</dbReference>
<gene>
    <name evidence="2" type="ORF">JIN87_25620</name>
</gene>
<dbReference type="PROSITE" id="PS51257">
    <property type="entry name" value="PROKAR_LIPOPROTEIN"/>
    <property type="match status" value="1"/>
</dbReference>
<sequence>MMRNFVFKNWIQLSAALSALLVLGGCSGGHDHDHDHDHGHGHAHHAPHGGALTMLGNHAYQLELLTAPESKQVKLYVLDGGAENFVRISSESLEGVATFGGQTWNLTFKAVANTATGETVGDTSYFVAESEVVSKLAKFDLGFDQLSIRGKVFESVKLPFPEGAH</sequence>
<dbReference type="RefSeq" id="WP_200359096.1">
    <property type="nucleotide sequence ID" value="NZ_JAENIL010000079.1"/>
</dbReference>
<dbReference type="Proteomes" id="UP000617628">
    <property type="component" value="Unassembled WGS sequence"/>
</dbReference>
<organism evidence="2 3">
    <name type="scientific">Pelagicoccus mobilis</name>
    <dbReference type="NCBI Taxonomy" id="415221"/>
    <lineage>
        <taxon>Bacteria</taxon>
        <taxon>Pseudomonadati</taxon>
        <taxon>Verrucomicrobiota</taxon>
        <taxon>Opitutia</taxon>
        <taxon>Puniceicoccales</taxon>
        <taxon>Pelagicoccaceae</taxon>
        <taxon>Pelagicoccus</taxon>
    </lineage>
</organism>
<evidence type="ECO:0000313" key="3">
    <source>
        <dbReference type="Proteomes" id="UP000617628"/>
    </source>
</evidence>
<accession>A0A934S395</accession>
<protein>
    <submittedName>
        <fullName evidence="2">Uncharacterized protein</fullName>
    </submittedName>
</protein>
<evidence type="ECO:0000256" key="1">
    <source>
        <dbReference type="SAM" id="SignalP"/>
    </source>
</evidence>
<feature type="chain" id="PRO_5036997965" evidence="1">
    <location>
        <begin position="25"/>
        <end position="165"/>
    </location>
</feature>
<name>A0A934S395_9BACT</name>